<dbReference type="Proteomes" id="UP000887540">
    <property type="component" value="Unplaced"/>
</dbReference>
<dbReference type="Pfam" id="PF24936">
    <property type="entry name" value="DUF7753"/>
    <property type="match status" value="1"/>
</dbReference>
<evidence type="ECO:0000259" key="2">
    <source>
        <dbReference type="Pfam" id="PF24936"/>
    </source>
</evidence>
<keyword evidence="1" id="KW-0732">Signal</keyword>
<keyword evidence="3" id="KW-1185">Reference proteome</keyword>
<organism evidence="3 4">
    <name type="scientific">Acrobeloides nanus</name>
    <dbReference type="NCBI Taxonomy" id="290746"/>
    <lineage>
        <taxon>Eukaryota</taxon>
        <taxon>Metazoa</taxon>
        <taxon>Ecdysozoa</taxon>
        <taxon>Nematoda</taxon>
        <taxon>Chromadorea</taxon>
        <taxon>Rhabditida</taxon>
        <taxon>Tylenchina</taxon>
        <taxon>Cephalobomorpha</taxon>
        <taxon>Cephaloboidea</taxon>
        <taxon>Cephalobidae</taxon>
        <taxon>Acrobeloides</taxon>
    </lineage>
</organism>
<reference evidence="4" key="1">
    <citation type="submission" date="2022-11" db="UniProtKB">
        <authorList>
            <consortium name="WormBaseParasite"/>
        </authorList>
    </citation>
    <scope>IDENTIFICATION</scope>
</reference>
<dbReference type="InterPro" id="IPR056655">
    <property type="entry name" value="DUF7753"/>
</dbReference>
<evidence type="ECO:0000313" key="4">
    <source>
        <dbReference type="WBParaSite" id="ACRNAN_scaffold3324.g14026.t1"/>
    </source>
</evidence>
<feature type="domain" description="DUF7753" evidence="2">
    <location>
        <begin position="240"/>
        <end position="301"/>
    </location>
</feature>
<dbReference type="SUPFAM" id="SSF63707">
    <property type="entry name" value="Ganglioside M2 (gm2) activator"/>
    <property type="match status" value="1"/>
</dbReference>
<protein>
    <recommendedName>
        <fullName evidence="2">DUF7753 domain-containing protein</fullName>
    </recommendedName>
</protein>
<accession>A0A914DP26</accession>
<dbReference type="WBParaSite" id="ACRNAN_scaffold3324.g14026.t1">
    <property type="protein sequence ID" value="ACRNAN_scaffold3324.g14026.t1"/>
    <property type="gene ID" value="ACRNAN_scaffold3324.g14026"/>
</dbReference>
<evidence type="ECO:0000313" key="3">
    <source>
        <dbReference type="Proteomes" id="UP000887540"/>
    </source>
</evidence>
<name>A0A914DP26_9BILA</name>
<proteinExistence type="predicted"/>
<sequence>MMLFLPFQKSFVCAFQGCDVFDPACRARLQNGHQTVKSRVRTSCNYQDIWLLPGRADASCTRPGSRKLVDVDPREIKIHPAVIKFPGCFTVEIKNIRVYDHEDVLSNSFFAKSEYQWINIREFSDVKCQNSSSNGCGGYGNNCYYCDICESLREIDQSPSQSSIEQQFRGLNCPRRPGYYTFRKEFCFNDWSAFDADGDCQMDFLQSGSDYKSALAALQQIGYGTVVAKIKLAYNATRSILGKKETKEAQIERNVMNELEQRKQQWDINRGQYQKFQQWYIDYRKNVWHKEEYLPWLLYENEVSCLRLTFDVCERVPHRKTYGSGYTCD</sequence>
<evidence type="ECO:0000256" key="1">
    <source>
        <dbReference type="ARBA" id="ARBA00022729"/>
    </source>
</evidence>
<dbReference type="AlphaFoldDB" id="A0A914DP26"/>
<dbReference type="InterPro" id="IPR036846">
    <property type="entry name" value="GM2-AP_sf"/>
</dbReference>